<sequence length="376" mass="41117">MIAPPGLEGVAVKETKICLIDADAGKIYYRGYDLEELAERSTYEETAYLLLYGRLPRRAELEEFRARLASLRRPPRHVEEAAGLAASAGAEPIDALRTAVSLMAAGEDLSDRSAEAELARGIKAIAAMPYVVAHFDRARRGLKPADAEYRGHAQYFLASLRGEEPDPKEARALDVMFIVYAEHGMNNSSFTAVTVASTLADMYAVITAAISSLKGPLHGGANVDAAKMIAEIGDPERVAEWVDKQLAAGRRIPGFGHRIYKRGPDPRLKILKGLAKGLAELKGDFAWLEIAEGLEEYVGAKLAAKGIYPNTDLYASVIFHYLGLPVDLNLPAFAMARAAGWAAHALEYRAQNRLIRPTERYVGPVNLRYQPLEERG</sequence>
<gene>
    <name evidence="1" type="ORF">TU35_007630</name>
</gene>
<accession>A0ACC6V2D4</accession>
<reference evidence="1" key="1">
    <citation type="submission" date="2024-07" db="EMBL/GenBank/DDBJ databases">
        <title>Metagenome and Metagenome-Assembled Genomes of Archaea from a hot spring from the geothermal field of Los Azufres, Mexico.</title>
        <authorList>
            <person name="Marin-Paredes R."/>
            <person name="Martinez-Romero E."/>
            <person name="Servin-Garciduenas L.E."/>
        </authorList>
    </citation>
    <scope>NUCLEOTIDE SEQUENCE</scope>
</reference>
<dbReference type="Proteomes" id="UP000033636">
    <property type="component" value="Unassembled WGS sequence"/>
</dbReference>
<organism evidence="1 2">
    <name type="scientific">Thermoproteus sp. AZ2</name>
    <dbReference type="NCBI Taxonomy" id="1609232"/>
    <lineage>
        <taxon>Archaea</taxon>
        <taxon>Thermoproteota</taxon>
        <taxon>Thermoprotei</taxon>
        <taxon>Thermoproteales</taxon>
        <taxon>Thermoproteaceae</taxon>
        <taxon>Thermoproteus</taxon>
    </lineage>
</organism>
<evidence type="ECO:0000313" key="2">
    <source>
        <dbReference type="Proteomes" id="UP000033636"/>
    </source>
</evidence>
<dbReference type="EMBL" id="JZWT02000021">
    <property type="protein sequence ID" value="MFB6491092.1"/>
    <property type="molecule type" value="Genomic_DNA"/>
</dbReference>
<name>A0ACC6V2D4_9CREN</name>
<proteinExistence type="predicted"/>
<evidence type="ECO:0000313" key="1">
    <source>
        <dbReference type="EMBL" id="MFB6491092.1"/>
    </source>
</evidence>
<protein>
    <submittedName>
        <fullName evidence="1">Citrate/2-methylcitrate synthase</fullName>
    </submittedName>
</protein>
<comment type="caution">
    <text evidence="1">The sequence shown here is derived from an EMBL/GenBank/DDBJ whole genome shotgun (WGS) entry which is preliminary data.</text>
</comment>